<dbReference type="KEGG" id="gmw:113521725"/>
<dbReference type="InParanoid" id="A0A6J1X1G2"/>
<dbReference type="Proteomes" id="UP001652740">
    <property type="component" value="Unplaced"/>
</dbReference>
<evidence type="ECO:0000256" key="1">
    <source>
        <dbReference type="SAM" id="SignalP"/>
    </source>
</evidence>
<reference evidence="3" key="1">
    <citation type="submission" date="2025-08" db="UniProtKB">
        <authorList>
            <consortium name="RefSeq"/>
        </authorList>
    </citation>
    <scope>IDENTIFICATION</scope>
    <source>
        <tissue evidence="3">Whole larvae</tissue>
    </source>
</reference>
<feature type="chain" id="PRO_5026836824" evidence="1">
    <location>
        <begin position="17"/>
        <end position="213"/>
    </location>
</feature>
<dbReference type="AlphaFoldDB" id="A0A6J1X1G2"/>
<name>A0A6J1X1G2_GALME</name>
<dbReference type="OrthoDB" id="7491799at2759"/>
<feature type="signal peptide" evidence="1">
    <location>
        <begin position="1"/>
        <end position="16"/>
    </location>
</feature>
<sequence length="213" mass="21441">MKSFVALVALVAVAVAVPAHKPTVSDDAQLAAVIAAIQSPSTDPATAALLEQQLAQILGLEPISVGPALVDPEPIVVSPPIVNPPVVVSPPVVEPPVAQPPVVVLPPPAPAPQPAPQPESNSSPLVQIILNINQAESGPVSVPPGVALVPEIIGEPVQIVEAPEVVDPVQIVEAPAVVDPVNVVDGPAGPVEPIIVAPPIISTPVITLPDQLN</sequence>
<dbReference type="RefSeq" id="XP_026763165.1">
    <property type="nucleotide sequence ID" value="XM_026907364.3"/>
</dbReference>
<proteinExistence type="predicted"/>
<gene>
    <name evidence="3" type="primary">LOC113521725</name>
</gene>
<accession>A0A6J1X1G2</accession>
<keyword evidence="2" id="KW-1185">Reference proteome</keyword>
<organism evidence="2 3">
    <name type="scientific">Galleria mellonella</name>
    <name type="common">Greater wax moth</name>
    <dbReference type="NCBI Taxonomy" id="7137"/>
    <lineage>
        <taxon>Eukaryota</taxon>
        <taxon>Metazoa</taxon>
        <taxon>Ecdysozoa</taxon>
        <taxon>Arthropoda</taxon>
        <taxon>Hexapoda</taxon>
        <taxon>Insecta</taxon>
        <taxon>Pterygota</taxon>
        <taxon>Neoptera</taxon>
        <taxon>Endopterygota</taxon>
        <taxon>Lepidoptera</taxon>
        <taxon>Glossata</taxon>
        <taxon>Ditrysia</taxon>
        <taxon>Pyraloidea</taxon>
        <taxon>Pyralidae</taxon>
        <taxon>Galleriinae</taxon>
        <taxon>Galleria</taxon>
    </lineage>
</organism>
<protein>
    <submittedName>
        <fullName evidence="3">Uncharacterized protein LOC113521725</fullName>
    </submittedName>
</protein>
<dbReference type="GeneID" id="113521725"/>
<evidence type="ECO:0000313" key="2">
    <source>
        <dbReference type="Proteomes" id="UP001652740"/>
    </source>
</evidence>
<keyword evidence="1" id="KW-0732">Signal</keyword>
<evidence type="ECO:0000313" key="3">
    <source>
        <dbReference type="RefSeq" id="XP_026763165.1"/>
    </source>
</evidence>